<feature type="transmembrane region" description="Helical" evidence="3">
    <location>
        <begin position="242"/>
        <end position="264"/>
    </location>
</feature>
<feature type="transmembrane region" description="Helical" evidence="3">
    <location>
        <begin position="359"/>
        <end position="376"/>
    </location>
</feature>
<dbReference type="Gene3D" id="1.20.1250.20">
    <property type="entry name" value="MFS general substrate transporter like domains"/>
    <property type="match status" value="2"/>
</dbReference>
<feature type="transmembrane region" description="Helical" evidence="3">
    <location>
        <begin position="336"/>
        <end position="352"/>
    </location>
</feature>
<feature type="transmembrane region" description="Helical" evidence="3">
    <location>
        <begin position="95"/>
        <end position="117"/>
    </location>
</feature>
<feature type="transmembrane region" description="Helical" evidence="3">
    <location>
        <begin position="417"/>
        <end position="437"/>
    </location>
</feature>
<keyword evidence="3" id="KW-0812">Transmembrane</keyword>
<keyword evidence="4" id="KW-0614">Plasmid</keyword>
<keyword evidence="2" id="KW-1003">Cell membrane</keyword>
<dbReference type="PANTHER" id="PTHR43702">
    <property type="entry name" value="L-FUCOSE-PROTON SYMPORTER"/>
    <property type="match status" value="1"/>
</dbReference>
<keyword evidence="5" id="KW-1185">Reference proteome</keyword>
<geneLocation type="plasmid" evidence="4 5">
    <name>unnamed1</name>
</geneLocation>
<feature type="transmembrane region" description="Helical" evidence="3">
    <location>
        <begin position="165"/>
        <end position="184"/>
    </location>
</feature>
<keyword evidence="3" id="KW-1133">Transmembrane helix</keyword>
<evidence type="ECO:0000313" key="5">
    <source>
        <dbReference type="Proteomes" id="UP000831390"/>
    </source>
</evidence>
<evidence type="ECO:0000313" key="4">
    <source>
        <dbReference type="EMBL" id="UOE36392.1"/>
    </source>
</evidence>
<comment type="subcellular location">
    <subcellularLocation>
        <location evidence="1">Cell inner membrane</location>
        <topology evidence="1">Multi-pass membrane protein</topology>
    </subcellularLocation>
</comment>
<protein>
    <submittedName>
        <fullName evidence="4">Sugar MFS transporter</fullName>
    </submittedName>
</protein>
<name>A0ABY4BDK4_9BACT</name>
<dbReference type="SUPFAM" id="SSF103473">
    <property type="entry name" value="MFS general substrate transporter"/>
    <property type="match status" value="2"/>
</dbReference>
<feature type="transmembrane region" description="Helical" evidence="3">
    <location>
        <begin position="123"/>
        <end position="144"/>
    </location>
</feature>
<accession>A0ABY4BDK4</accession>
<feature type="transmembrane region" description="Helical" evidence="3">
    <location>
        <begin position="200"/>
        <end position="221"/>
    </location>
</feature>
<reference evidence="4 5" key="1">
    <citation type="submission" date="2022-03" db="EMBL/GenBank/DDBJ databases">
        <title>Hymenobactersp. isolated from the air.</title>
        <authorList>
            <person name="Won M."/>
            <person name="Kwon S.-W."/>
        </authorList>
    </citation>
    <scope>NUCLEOTIDE SEQUENCE [LARGE SCALE GENOMIC DNA]</scope>
    <source>
        <strain evidence="4 5">KACC 22596</strain>
        <plasmid evidence="4 5">unnamed1</plasmid>
    </source>
</reference>
<organism evidence="4 5">
    <name type="scientific">Hymenobacter monticola</name>
    <dbReference type="NCBI Taxonomy" id="1705399"/>
    <lineage>
        <taxon>Bacteria</taxon>
        <taxon>Pseudomonadati</taxon>
        <taxon>Bacteroidota</taxon>
        <taxon>Cytophagia</taxon>
        <taxon>Cytophagales</taxon>
        <taxon>Hymenobacteraceae</taxon>
        <taxon>Hymenobacter</taxon>
    </lineage>
</organism>
<dbReference type="PANTHER" id="PTHR43702:SF3">
    <property type="entry name" value="PROTEIN TSGA"/>
    <property type="match status" value="1"/>
</dbReference>
<evidence type="ECO:0000256" key="3">
    <source>
        <dbReference type="SAM" id="Phobius"/>
    </source>
</evidence>
<evidence type="ECO:0000256" key="2">
    <source>
        <dbReference type="ARBA" id="ARBA00022475"/>
    </source>
</evidence>
<feature type="transmembrane region" description="Helical" evidence="3">
    <location>
        <begin position="382"/>
        <end position="405"/>
    </location>
</feature>
<dbReference type="RefSeq" id="WP_243520216.1">
    <property type="nucleotide sequence ID" value="NZ_CP094535.1"/>
</dbReference>
<keyword evidence="3" id="KW-0472">Membrane</keyword>
<dbReference type="CDD" id="cd17394">
    <property type="entry name" value="MFS_FucP_like"/>
    <property type="match status" value="1"/>
</dbReference>
<feature type="transmembrane region" description="Helical" evidence="3">
    <location>
        <begin position="312"/>
        <end position="330"/>
    </location>
</feature>
<feature type="transmembrane region" description="Helical" evidence="3">
    <location>
        <begin position="284"/>
        <end position="305"/>
    </location>
</feature>
<proteinExistence type="predicted"/>
<dbReference type="InterPro" id="IPR050375">
    <property type="entry name" value="MFS_TsgA-like"/>
</dbReference>
<evidence type="ECO:0000256" key="1">
    <source>
        <dbReference type="ARBA" id="ARBA00004429"/>
    </source>
</evidence>
<feature type="transmembrane region" description="Helical" evidence="3">
    <location>
        <begin position="20"/>
        <end position="40"/>
    </location>
</feature>
<gene>
    <name evidence="4" type="ORF">MTP16_23835</name>
</gene>
<feature type="transmembrane region" description="Helical" evidence="3">
    <location>
        <begin position="60"/>
        <end position="83"/>
    </location>
</feature>
<sequence length="480" mass="50924">MAGISTSSAPRRVLPSPAAVPSYFGPLLTVTMLFFTWGFIVSMNDVLIPKLKVVFTLQHWQAMLVQTAFFGAYFIVSLAYFLLSMTKGDPIQRIGYKTGIIIGLLVCAAGAGLFYPSAEFKSYGLFLAALFVLASGTTILQIAANPYVTILGAPETSSSRLNLTQAFNSLGTTLAPVVGGYLVFDHLAQQAGTGADSVKLPYLGLAAATVLLALLIRLAPLPAVGSAGRVVAEAGALRYRHLVLGVVCIFAYVGGEVSIGSNFISLLKLPQIGGFPESEAKYYLTFFWGGAMIGRFFGAVALAQFRNNAYKFGILALIILVTYAGVASVYDQQQSLIVLGLMLGNVLVLLLSRFVPQRTLAFFAACVVGLLLLIATQTGAVALWAIVGIGLFNSIMFPTIFDLAIKGLGQYTSQASSLLVMACVGGAVVPPLQGLLADETGNLQASFLLPVLCYLYVMYYGIWGYKSDNQANDTVVEPGA</sequence>
<dbReference type="EMBL" id="CP094535">
    <property type="protein sequence ID" value="UOE36392.1"/>
    <property type="molecule type" value="Genomic_DNA"/>
</dbReference>
<feature type="transmembrane region" description="Helical" evidence="3">
    <location>
        <begin position="443"/>
        <end position="462"/>
    </location>
</feature>
<dbReference type="Proteomes" id="UP000831390">
    <property type="component" value="Plasmid unnamed1"/>
</dbReference>
<dbReference type="InterPro" id="IPR036259">
    <property type="entry name" value="MFS_trans_sf"/>
</dbReference>